<evidence type="ECO:0000256" key="9">
    <source>
        <dbReference type="ARBA" id="ARBA00022777"/>
    </source>
</evidence>
<feature type="transmembrane region" description="Helical" evidence="14">
    <location>
        <begin position="231"/>
        <end position="257"/>
    </location>
</feature>
<keyword evidence="5 14" id="KW-0812">Transmembrane</keyword>
<evidence type="ECO:0000256" key="7">
    <source>
        <dbReference type="ARBA" id="ARBA00022737"/>
    </source>
</evidence>
<evidence type="ECO:0000313" key="17">
    <source>
        <dbReference type="EMBL" id="KAG0562296.1"/>
    </source>
</evidence>
<comment type="subcellular location">
    <subcellularLocation>
        <location evidence="1">Membrane</location>
    </subcellularLocation>
</comment>
<sequence>MASKRRVPGILAFLVTLVGLHLQCASGQSNDSQCLLSLKASVSDPQRKLSSWTNVSRICYWEGVWCFKNFDIPVYKLVLANFGLSGSWPAGLSQCNFLQTLDISYNNFTGPIPTSICDDIPNLVTLDAQHNKLGGFIPAGFGSCKYLNDVYLNDNQLDGEIPGEIALAPRLTHFTVANNDLSGIIPSTFNGLDGGTTHFNVSSFAGNTYLCGAPLTNACKTKPTSGKNSNLGAIIGGIVGVVLGILLLFGVLFWWFVKRSSSPAALAKAKAGGAMKLPKDGRWARRIRQQTSIMVAMFDNPVGRIMFTDLMTATNDFSESNVISTSPTGVVYKATFADGKTMAIKRLKVSSQNDRAFQAEMETLGRLRHRNLAPLLGFCVAAGERLLVYEHMPNGTIWDHLHPKISGAPALPWPERVRVATGAARGLAWLHHSCNPRVLHRNINSKSILLDSDNEPRISDFGLARLMDNSETHLSTFFNGDYGNVGYVAPEYMRTLTATTKNDIYGFGVVLLELLTGQKPVDVVLSNTSSFQGNLVEWVTSLSVTGNAVDAVDPTVKGSAVEDEEILRVLKVAISCVSAEPKERPSMFEVYQLLRAIGQKYDYTASFADLPDMEIWRKDADDGETKVESTASPGVEVAINVLT</sequence>
<evidence type="ECO:0000256" key="6">
    <source>
        <dbReference type="ARBA" id="ARBA00022729"/>
    </source>
</evidence>
<dbReference type="InterPro" id="IPR013210">
    <property type="entry name" value="LRR_N_plant-typ"/>
</dbReference>
<comment type="caution">
    <text evidence="17">The sequence shown here is derived from an EMBL/GenBank/DDBJ whole genome shotgun (WGS) entry which is preliminary data.</text>
</comment>
<dbReference type="InterPro" id="IPR001611">
    <property type="entry name" value="Leu-rich_rpt"/>
</dbReference>
<dbReference type="PROSITE" id="PS50011">
    <property type="entry name" value="PROTEIN_KINASE_DOM"/>
    <property type="match status" value="1"/>
</dbReference>
<dbReference type="Pfam" id="PF00560">
    <property type="entry name" value="LRR_1"/>
    <property type="match status" value="3"/>
</dbReference>
<keyword evidence="8" id="KW-0547">Nucleotide-binding</keyword>
<dbReference type="GO" id="GO:0016020">
    <property type="term" value="C:membrane"/>
    <property type="evidence" value="ECO:0007669"/>
    <property type="project" value="UniProtKB-SubCell"/>
</dbReference>
<dbReference type="FunFam" id="3.80.10.10:FF:000400">
    <property type="entry name" value="Nuclear pore complex protein NUP107"/>
    <property type="match status" value="1"/>
</dbReference>
<keyword evidence="13" id="KW-0325">Glycoprotein</keyword>
<keyword evidence="10" id="KW-0067">ATP-binding</keyword>
<dbReference type="SUPFAM" id="SSF56112">
    <property type="entry name" value="Protein kinase-like (PK-like)"/>
    <property type="match status" value="1"/>
</dbReference>
<dbReference type="Gene3D" id="3.80.10.10">
    <property type="entry name" value="Ribonuclease Inhibitor"/>
    <property type="match status" value="1"/>
</dbReference>
<dbReference type="FunFam" id="1.10.510.10:FF:000095">
    <property type="entry name" value="protein STRUBBELIG-RECEPTOR FAMILY 8"/>
    <property type="match status" value="1"/>
</dbReference>
<dbReference type="AlphaFoldDB" id="A0A8T0GRL6"/>
<keyword evidence="6 15" id="KW-0732">Signal</keyword>
<evidence type="ECO:0000256" key="3">
    <source>
        <dbReference type="ARBA" id="ARBA00022614"/>
    </source>
</evidence>
<dbReference type="EMBL" id="CM026430">
    <property type="protein sequence ID" value="KAG0562296.1"/>
    <property type="molecule type" value="Genomic_DNA"/>
</dbReference>
<evidence type="ECO:0000256" key="11">
    <source>
        <dbReference type="ARBA" id="ARBA00022989"/>
    </source>
</evidence>
<dbReference type="InterPro" id="IPR011009">
    <property type="entry name" value="Kinase-like_dom_sf"/>
</dbReference>
<dbReference type="PANTHER" id="PTHR45974">
    <property type="entry name" value="RECEPTOR-LIKE PROTEIN 55"/>
    <property type="match status" value="1"/>
</dbReference>
<gene>
    <name evidence="17" type="ORF">KC19_9G134800</name>
</gene>
<dbReference type="CDD" id="cd14066">
    <property type="entry name" value="STKc_IRAK"/>
    <property type="match status" value="1"/>
</dbReference>
<keyword evidence="9" id="KW-0418">Kinase</keyword>
<evidence type="ECO:0000256" key="2">
    <source>
        <dbReference type="ARBA" id="ARBA00022527"/>
    </source>
</evidence>
<keyword evidence="12 14" id="KW-0472">Membrane</keyword>
<dbReference type="Gene3D" id="3.30.200.20">
    <property type="entry name" value="Phosphorylase Kinase, domain 1"/>
    <property type="match status" value="1"/>
</dbReference>
<evidence type="ECO:0000256" key="4">
    <source>
        <dbReference type="ARBA" id="ARBA00022679"/>
    </source>
</evidence>
<dbReference type="Pfam" id="PF08263">
    <property type="entry name" value="LRRNT_2"/>
    <property type="match status" value="1"/>
</dbReference>
<accession>A0A8T0GRL6</accession>
<dbReference type="GO" id="GO:0005524">
    <property type="term" value="F:ATP binding"/>
    <property type="evidence" value="ECO:0007669"/>
    <property type="project" value="UniProtKB-KW"/>
</dbReference>
<protein>
    <recommendedName>
        <fullName evidence="16">Protein kinase domain-containing protein</fullName>
    </recommendedName>
</protein>
<dbReference type="PANTHER" id="PTHR45974:SF119">
    <property type="entry name" value="PROTEIN KINASE DOMAIN-CONTAINING PROTEIN"/>
    <property type="match status" value="1"/>
</dbReference>
<evidence type="ECO:0000256" key="1">
    <source>
        <dbReference type="ARBA" id="ARBA00004370"/>
    </source>
</evidence>
<evidence type="ECO:0000256" key="13">
    <source>
        <dbReference type="ARBA" id="ARBA00023180"/>
    </source>
</evidence>
<proteinExistence type="predicted"/>
<keyword evidence="2" id="KW-0723">Serine/threonine-protein kinase</keyword>
<keyword evidence="18" id="KW-1185">Reference proteome</keyword>
<dbReference type="InterPro" id="IPR000719">
    <property type="entry name" value="Prot_kinase_dom"/>
</dbReference>
<evidence type="ECO:0000313" key="18">
    <source>
        <dbReference type="Proteomes" id="UP000822688"/>
    </source>
</evidence>
<dbReference type="Gene3D" id="1.10.510.10">
    <property type="entry name" value="Transferase(Phosphotransferase) domain 1"/>
    <property type="match status" value="1"/>
</dbReference>
<dbReference type="Proteomes" id="UP000822688">
    <property type="component" value="Chromosome 9"/>
</dbReference>
<evidence type="ECO:0000256" key="8">
    <source>
        <dbReference type="ARBA" id="ARBA00022741"/>
    </source>
</evidence>
<feature type="domain" description="Protein kinase" evidence="16">
    <location>
        <begin position="317"/>
        <end position="594"/>
    </location>
</feature>
<evidence type="ECO:0000256" key="10">
    <source>
        <dbReference type="ARBA" id="ARBA00022840"/>
    </source>
</evidence>
<organism evidence="17 18">
    <name type="scientific">Ceratodon purpureus</name>
    <name type="common">Fire moss</name>
    <name type="synonym">Dicranum purpureum</name>
    <dbReference type="NCBI Taxonomy" id="3225"/>
    <lineage>
        <taxon>Eukaryota</taxon>
        <taxon>Viridiplantae</taxon>
        <taxon>Streptophyta</taxon>
        <taxon>Embryophyta</taxon>
        <taxon>Bryophyta</taxon>
        <taxon>Bryophytina</taxon>
        <taxon>Bryopsida</taxon>
        <taxon>Dicranidae</taxon>
        <taxon>Pseudoditrichales</taxon>
        <taxon>Ditrichaceae</taxon>
        <taxon>Ceratodon</taxon>
    </lineage>
</organism>
<dbReference type="InterPro" id="IPR001245">
    <property type="entry name" value="Ser-Thr/Tyr_kinase_cat_dom"/>
</dbReference>
<feature type="signal peptide" evidence="15">
    <location>
        <begin position="1"/>
        <end position="27"/>
    </location>
</feature>
<keyword evidence="3" id="KW-0433">Leucine-rich repeat</keyword>
<dbReference type="GO" id="GO:0004674">
    <property type="term" value="F:protein serine/threonine kinase activity"/>
    <property type="evidence" value="ECO:0007669"/>
    <property type="project" value="UniProtKB-KW"/>
</dbReference>
<evidence type="ECO:0000259" key="16">
    <source>
        <dbReference type="PROSITE" id="PS50011"/>
    </source>
</evidence>
<name>A0A8T0GRL6_CERPU</name>
<keyword evidence="7" id="KW-0677">Repeat</keyword>
<feature type="chain" id="PRO_5035718454" description="Protein kinase domain-containing protein" evidence="15">
    <location>
        <begin position="28"/>
        <end position="643"/>
    </location>
</feature>
<evidence type="ECO:0000256" key="12">
    <source>
        <dbReference type="ARBA" id="ARBA00023136"/>
    </source>
</evidence>
<dbReference type="InterPro" id="IPR032675">
    <property type="entry name" value="LRR_dom_sf"/>
</dbReference>
<dbReference type="CDD" id="cd12094">
    <property type="entry name" value="TM_ErbB2"/>
    <property type="match status" value="1"/>
</dbReference>
<reference evidence="17" key="1">
    <citation type="submission" date="2020-06" db="EMBL/GenBank/DDBJ databases">
        <title>WGS assembly of Ceratodon purpureus strain R40.</title>
        <authorList>
            <person name="Carey S.B."/>
            <person name="Jenkins J."/>
            <person name="Shu S."/>
            <person name="Lovell J.T."/>
            <person name="Sreedasyam A."/>
            <person name="Maumus F."/>
            <person name="Tiley G.P."/>
            <person name="Fernandez-Pozo N."/>
            <person name="Barry K."/>
            <person name="Chen C."/>
            <person name="Wang M."/>
            <person name="Lipzen A."/>
            <person name="Daum C."/>
            <person name="Saski C.A."/>
            <person name="Payton A.C."/>
            <person name="Mcbreen J.C."/>
            <person name="Conrad R.E."/>
            <person name="Kollar L.M."/>
            <person name="Olsson S."/>
            <person name="Huttunen S."/>
            <person name="Landis J.B."/>
            <person name="Wickett N.J."/>
            <person name="Johnson M.G."/>
            <person name="Rensing S.A."/>
            <person name="Grimwood J."/>
            <person name="Schmutz J."/>
            <person name="Mcdaniel S.F."/>
        </authorList>
    </citation>
    <scope>NUCLEOTIDE SEQUENCE</scope>
    <source>
        <strain evidence="17">R40</strain>
    </source>
</reference>
<dbReference type="Pfam" id="PF07714">
    <property type="entry name" value="PK_Tyr_Ser-Thr"/>
    <property type="match status" value="1"/>
</dbReference>
<evidence type="ECO:0000256" key="14">
    <source>
        <dbReference type="SAM" id="Phobius"/>
    </source>
</evidence>
<dbReference type="FunFam" id="3.30.200.20:FF:000466">
    <property type="entry name" value="Putative LRR receptor-like serine/threonine-protein kinase"/>
    <property type="match status" value="1"/>
</dbReference>
<keyword evidence="11 14" id="KW-1133">Transmembrane helix</keyword>
<evidence type="ECO:0000256" key="15">
    <source>
        <dbReference type="SAM" id="SignalP"/>
    </source>
</evidence>
<keyword evidence="4" id="KW-0808">Transferase</keyword>
<evidence type="ECO:0000256" key="5">
    <source>
        <dbReference type="ARBA" id="ARBA00022692"/>
    </source>
</evidence>
<dbReference type="SUPFAM" id="SSF52058">
    <property type="entry name" value="L domain-like"/>
    <property type="match status" value="1"/>
</dbReference>